<keyword evidence="2" id="KW-1185">Reference proteome</keyword>
<accession>A0A9P6M8V5</accession>
<gene>
    <name evidence="1" type="ORF">BGZ65_004503</name>
</gene>
<dbReference type="AlphaFoldDB" id="A0A9P6M8V5"/>
<dbReference type="OrthoDB" id="2424341at2759"/>
<protein>
    <submittedName>
        <fullName evidence="1">Uncharacterized protein</fullName>
    </submittedName>
</protein>
<reference evidence="1" key="1">
    <citation type="journal article" date="2020" name="Fungal Divers.">
        <title>Resolving the Mortierellaceae phylogeny through synthesis of multi-gene phylogenetics and phylogenomics.</title>
        <authorList>
            <person name="Vandepol N."/>
            <person name="Liber J."/>
            <person name="Desiro A."/>
            <person name="Na H."/>
            <person name="Kennedy M."/>
            <person name="Barry K."/>
            <person name="Grigoriev I.V."/>
            <person name="Miller A.N."/>
            <person name="O'Donnell K."/>
            <person name="Stajich J.E."/>
            <person name="Bonito G."/>
        </authorList>
    </citation>
    <scope>NUCLEOTIDE SEQUENCE</scope>
    <source>
        <strain evidence="1">MES-2147</strain>
    </source>
</reference>
<comment type="caution">
    <text evidence="1">The sequence shown here is derived from an EMBL/GenBank/DDBJ whole genome shotgun (WGS) entry which is preliminary data.</text>
</comment>
<proteinExistence type="predicted"/>
<sequence>SKERRGGPNKPDCTFVKELHELWFAEIKAPKDDRRTRLHIQDKWALQSLAKDVIDLHLRERRSITSIICIQVFGYQLNVYQLRYMSGVYLWIEVGTGYLPRDKNDTLNLIRCMNS</sequence>
<evidence type="ECO:0000313" key="2">
    <source>
        <dbReference type="Proteomes" id="UP000749646"/>
    </source>
</evidence>
<feature type="non-terminal residue" evidence="1">
    <location>
        <position position="1"/>
    </location>
</feature>
<evidence type="ECO:0000313" key="1">
    <source>
        <dbReference type="EMBL" id="KAF9980934.1"/>
    </source>
</evidence>
<dbReference type="EMBL" id="JAAAHW010003766">
    <property type="protein sequence ID" value="KAF9980934.1"/>
    <property type="molecule type" value="Genomic_DNA"/>
</dbReference>
<name>A0A9P6M8V5_9FUNG</name>
<dbReference type="Proteomes" id="UP000749646">
    <property type="component" value="Unassembled WGS sequence"/>
</dbReference>
<organism evidence="1 2">
    <name type="scientific">Modicella reniformis</name>
    <dbReference type="NCBI Taxonomy" id="1440133"/>
    <lineage>
        <taxon>Eukaryota</taxon>
        <taxon>Fungi</taxon>
        <taxon>Fungi incertae sedis</taxon>
        <taxon>Mucoromycota</taxon>
        <taxon>Mortierellomycotina</taxon>
        <taxon>Mortierellomycetes</taxon>
        <taxon>Mortierellales</taxon>
        <taxon>Mortierellaceae</taxon>
        <taxon>Modicella</taxon>
    </lineage>
</organism>